<accession>A0ABR4G748</accession>
<sequence length="102" mass="10976">MKSAITLTTALLFGVASALPAELARQSNSNEAAHKATVEADNAYTEFGWVGKRDNQEATVEADNAYTEFGWVGKREEQGAEGSTVEAANGYTEFGWVGKRDN</sequence>
<evidence type="ECO:0000256" key="1">
    <source>
        <dbReference type="SAM" id="SignalP"/>
    </source>
</evidence>
<gene>
    <name evidence="2" type="ORF">BJX66DRAFT_337457</name>
</gene>
<proteinExistence type="predicted"/>
<evidence type="ECO:0000313" key="3">
    <source>
        <dbReference type="Proteomes" id="UP001610563"/>
    </source>
</evidence>
<dbReference type="Proteomes" id="UP001610563">
    <property type="component" value="Unassembled WGS sequence"/>
</dbReference>
<organism evidence="2 3">
    <name type="scientific">Aspergillus keveii</name>
    <dbReference type="NCBI Taxonomy" id="714993"/>
    <lineage>
        <taxon>Eukaryota</taxon>
        <taxon>Fungi</taxon>
        <taxon>Dikarya</taxon>
        <taxon>Ascomycota</taxon>
        <taxon>Pezizomycotina</taxon>
        <taxon>Eurotiomycetes</taxon>
        <taxon>Eurotiomycetidae</taxon>
        <taxon>Eurotiales</taxon>
        <taxon>Aspergillaceae</taxon>
        <taxon>Aspergillus</taxon>
        <taxon>Aspergillus subgen. Nidulantes</taxon>
    </lineage>
</organism>
<comment type="caution">
    <text evidence="2">The sequence shown here is derived from an EMBL/GenBank/DDBJ whole genome shotgun (WGS) entry which is preliminary data.</text>
</comment>
<reference evidence="2 3" key="1">
    <citation type="submission" date="2024-07" db="EMBL/GenBank/DDBJ databases">
        <title>Section-level genome sequencing and comparative genomics of Aspergillus sections Usti and Cavernicolus.</title>
        <authorList>
            <consortium name="Lawrence Berkeley National Laboratory"/>
            <person name="Nybo J.L."/>
            <person name="Vesth T.C."/>
            <person name="Theobald S."/>
            <person name="Frisvad J.C."/>
            <person name="Larsen T.O."/>
            <person name="Kjaerboelling I."/>
            <person name="Rothschild-Mancinelli K."/>
            <person name="Lyhne E.K."/>
            <person name="Kogle M.E."/>
            <person name="Barry K."/>
            <person name="Clum A."/>
            <person name="Na H."/>
            <person name="Ledsgaard L."/>
            <person name="Lin J."/>
            <person name="Lipzen A."/>
            <person name="Kuo A."/>
            <person name="Riley R."/>
            <person name="Mondo S."/>
            <person name="Labutti K."/>
            <person name="Haridas S."/>
            <person name="Pangalinan J."/>
            <person name="Salamov A.A."/>
            <person name="Simmons B.A."/>
            <person name="Magnuson J.K."/>
            <person name="Chen J."/>
            <person name="Drula E."/>
            <person name="Henrissat B."/>
            <person name="Wiebenga A."/>
            <person name="Lubbers R.J."/>
            <person name="Gomes A.C."/>
            <person name="Makela M.R."/>
            <person name="Stajich J."/>
            <person name="Grigoriev I.V."/>
            <person name="Mortensen U.H."/>
            <person name="De Vries R.P."/>
            <person name="Baker S.E."/>
            <person name="Andersen M.R."/>
        </authorList>
    </citation>
    <scope>NUCLEOTIDE SEQUENCE [LARGE SCALE GENOMIC DNA]</scope>
    <source>
        <strain evidence="2 3">CBS 209.92</strain>
    </source>
</reference>
<dbReference type="EMBL" id="JBFTWV010000040">
    <property type="protein sequence ID" value="KAL2794847.1"/>
    <property type="molecule type" value="Genomic_DNA"/>
</dbReference>
<name>A0ABR4G748_9EURO</name>
<keyword evidence="3" id="KW-1185">Reference proteome</keyword>
<feature type="chain" id="PRO_5047483754" evidence="1">
    <location>
        <begin position="19"/>
        <end position="102"/>
    </location>
</feature>
<evidence type="ECO:0000313" key="2">
    <source>
        <dbReference type="EMBL" id="KAL2794847.1"/>
    </source>
</evidence>
<keyword evidence="1" id="KW-0732">Signal</keyword>
<protein>
    <submittedName>
        <fullName evidence="2">Uncharacterized protein</fullName>
    </submittedName>
</protein>
<feature type="signal peptide" evidence="1">
    <location>
        <begin position="1"/>
        <end position="18"/>
    </location>
</feature>